<name>F0T8R0_METLA</name>
<protein>
    <submittedName>
        <fullName evidence="2">Methyl-coenzyme M reductase operon protein D</fullName>
    </submittedName>
</protein>
<dbReference type="eggNOG" id="arCOG04859">
    <property type="taxonomic scope" value="Archaea"/>
</dbReference>
<evidence type="ECO:0000313" key="2">
    <source>
        <dbReference type="EMBL" id="ADZ08602.1"/>
    </source>
</evidence>
<sequence length="144" mass="16258">MDIEIFPHRLLNPETTESLLNALDEIDGVKTIVLQGQRLPPEAINSDHTTITVKGEEVDLQVKTGRVLMEIDTEDTIELVRQKCEENLSFGFNVHVGTFIRKQKTVSDKIKYGEALENVPDEMVGLTDQNALLSERATILKRKE</sequence>
<dbReference type="RefSeq" id="WP_013643953.1">
    <property type="nucleotide sequence ID" value="NC_015216.1"/>
</dbReference>
<dbReference type="EMBL" id="CP002551">
    <property type="protein sequence ID" value="ADZ08602.1"/>
    <property type="molecule type" value="Genomic_DNA"/>
</dbReference>
<dbReference type="InterPro" id="IPR003901">
    <property type="entry name" value="Me_CoM_Rdtase_D"/>
</dbReference>
<evidence type="ECO:0000256" key="1">
    <source>
        <dbReference type="ARBA" id="ARBA00022994"/>
    </source>
</evidence>
<dbReference type="GeneID" id="10276787"/>
<reference evidence="2 3" key="2">
    <citation type="journal article" date="2014" name="Int. J. Syst. Evol. Microbiol.">
        <title>Methanobacterium paludis sp. nov. and a novel strain of Methanobacterium lacus isolated from northern peatlands.</title>
        <authorList>
            <person name="Cadillo-Quiroz H."/>
            <person name="Brauer S.L."/>
            <person name="Goodson N."/>
            <person name="Yavitt J.B."/>
            <person name="Zinder S.H."/>
        </authorList>
    </citation>
    <scope>NUCLEOTIDE SEQUENCE [LARGE SCALE GENOMIC DNA]</scope>
    <source>
        <strain evidence="2 3">AL-21</strain>
    </source>
</reference>
<dbReference type="STRING" id="877455.Metbo_0350"/>
<evidence type="ECO:0000313" key="3">
    <source>
        <dbReference type="Proteomes" id="UP000007490"/>
    </source>
</evidence>
<proteinExistence type="predicted"/>
<dbReference type="GO" id="GO:0015948">
    <property type="term" value="P:methanogenesis"/>
    <property type="evidence" value="ECO:0007669"/>
    <property type="project" value="UniProtKB-KW"/>
</dbReference>
<keyword evidence="3" id="KW-1185">Reference proteome</keyword>
<accession>F0T8R0</accession>
<dbReference type="KEGG" id="mel:Metbo_0350"/>
<dbReference type="PIRSF" id="PIRSF005636">
    <property type="entry name" value="McrD"/>
    <property type="match status" value="1"/>
</dbReference>
<gene>
    <name evidence="2" type="ordered locus">Metbo_0350</name>
</gene>
<dbReference type="OrthoDB" id="109281at2157"/>
<organism evidence="2 3">
    <name type="scientific">Methanobacterium lacus (strain AL-21)</name>
    <dbReference type="NCBI Taxonomy" id="877455"/>
    <lineage>
        <taxon>Archaea</taxon>
        <taxon>Methanobacteriati</taxon>
        <taxon>Methanobacteriota</taxon>
        <taxon>Methanomada group</taxon>
        <taxon>Methanobacteria</taxon>
        <taxon>Methanobacteriales</taxon>
        <taxon>Methanobacteriaceae</taxon>
        <taxon>Methanobacterium</taxon>
    </lineage>
</organism>
<dbReference type="NCBIfam" id="TIGR03260">
    <property type="entry name" value="met_CoM_red_D"/>
    <property type="match status" value="1"/>
</dbReference>
<dbReference type="AlphaFoldDB" id="F0T8R0"/>
<dbReference type="HOGENOM" id="CLU_118415_0_0_2"/>
<keyword evidence="1" id="KW-0484">Methanogenesis</keyword>
<dbReference type="Proteomes" id="UP000007490">
    <property type="component" value="Chromosome"/>
</dbReference>
<reference evidence="3" key="1">
    <citation type="submission" date="2011-02" db="EMBL/GenBank/DDBJ databases">
        <title>Complete sequence of Methanobacterium sp. AL-21.</title>
        <authorList>
            <consortium name="US DOE Joint Genome Institute"/>
            <person name="Lucas S."/>
            <person name="Copeland A."/>
            <person name="Lapidus A."/>
            <person name="Cheng J.-F."/>
            <person name="Goodwin L."/>
            <person name="Pitluck S."/>
            <person name="Chertkov O."/>
            <person name="Detter J.C."/>
            <person name="Han C."/>
            <person name="Tapia R."/>
            <person name="Land M."/>
            <person name="Hauser L."/>
            <person name="Kyrpides N."/>
            <person name="Ivanova N."/>
            <person name="Mikhailova N."/>
            <person name="Pagani I."/>
            <person name="Cadillo-Quiroz H."/>
            <person name="Imachi H."/>
            <person name="Zinder S."/>
            <person name="Liu W."/>
            <person name="Woyke T."/>
        </authorList>
    </citation>
    <scope>NUCLEOTIDE SEQUENCE [LARGE SCALE GENOMIC DNA]</scope>
    <source>
        <strain evidence="3">AL-21</strain>
    </source>
</reference>
<dbReference type="Pfam" id="PF02505">
    <property type="entry name" value="MCR_D"/>
    <property type="match status" value="1"/>
</dbReference>